<evidence type="ECO:0008006" key="4">
    <source>
        <dbReference type="Google" id="ProtNLM"/>
    </source>
</evidence>
<dbReference type="EMBL" id="JAFLQZ010000001">
    <property type="protein sequence ID" value="MBO0356388.1"/>
    <property type="molecule type" value="Genomic_DNA"/>
</dbReference>
<keyword evidence="3" id="KW-1185">Reference proteome</keyword>
<reference evidence="2" key="1">
    <citation type="submission" date="2021-03" db="EMBL/GenBank/DDBJ databases">
        <authorList>
            <person name="Kim M.K."/>
        </authorList>
    </citation>
    <scope>NUCLEOTIDE SEQUENCE</scope>
    <source>
        <strain evidence="2">BT186</strain>
    </source>
</reference>
<feature type="chain" id="PRO_5037693541" description="Lipoprotein" evidence="1">
    <location>
        <begin position="24"/>
        <end position="247"/>
    </location>
</feature>
<protein>
    <recommendedName>
        <fullName evidence="4">Lipoprotein</fullName>
    </recommendedName>
</protein>
<gene>
    <name evidence="2" type="ORF">J0X19_00385</name>
</gene>
<evidence type="ECO:0000313" key="2">
    <source>
        <dbReference type="EMBL" id="MBO0356388.1"/>
    </source>
</evidence>
<name>A0A939ERZ9_9BACT</name>
<dbReference type="AlphaFoldDB" id="A0A939ERZ9"/>
<accession>A0A939ERZ9</accession>
<dbReference type="Proteomes" id="UP000664144">
    <property type="component" value="Unassembled WGS sequence"/>
</dbReference>
<comment type="caution">
    <text evidence="2">The sequence shown here is derived from an EMBL/GenBank/DDBJ whole genome shotgun (WGS) entry which is preliminary data.</text>
</comment>
<dbReference type="PROSITE" id="PS51257">
    <property type="entry name" value="PROKAR_LIPOPROTEIN"/>
    <property type="match status" value="1"/>
</dbReference>
<proteinExistence type="predicted"/>
<evidence type="ECO:0000256" key="1">
    <source>
        <dbReference type="SAM" id="SignalP"/>
    </source>
</evidence>
<feature type="signal peptide" evidence="1">
    <location>
        <begin position="1"/>
        <end position="23"/>
    </location>
</feature>
<evidence type="ECO:0000313" key="3">
    <source>
        <dbReference type="Proteomes" id="UP000664144"/>
    </source>
</evidence>
<keyword evidence="1" id="KW-0732">Signal</keyword>
<organism evidence="2 3">
    <name type="scientific">Hymenobacter telluris</name>
    <dbReference type="NCBI Taxonomy" id="2816474"/>
    <lineage>
        <taxon>Bacteria</taxon>
        <taxon>Pseudomonadati</taxon>
        <taxon>Bacteroidota</taxon>
        <taxon>Cytophagia</taxon>
        <taxon>Cytophagales</taxon>
        <taxon>Hymenobacteraceae</taxon>
        <taxon>Hymenobacter</taxon>
    </lineage>
</organism>
<sequence>MHRINSFLKLGSALLLASGMVGCSGPEQPAHTSSLPYKQQLQTVATRRQALAQRFRRARTTASRRKCLRQAQLLLLASLDSTIWPAWYGTPWTFYGHTETPQRSSIACGYFVTTTLRDSGLKLKRVLLAQQASEVIIRNLTTEAHIQRYRGMSQPEFVRRVRMSGTGLYMVGLDNHVGFLRVKADGSVSFIHSSYVQRKGVVQEPALTSVALASQYRVVGKISADEGLLEAWLLQRPLVAHVPTSHG</sequence>